<dbReference type="Proteomes" id="UP000296049">
    <property type="component" value="Unassembled WGS sequence"/>
</dbReference>
<organism evidence="1 2">
    <name type="scientific">Anas platyrhynchos</name>
    <name type="common">Mallard</name>
    <name type="synonym">Anas boschas</name>
    <dbReference type="NCBI Taxonomy" id="8839"/>
    <lineage>
        <taxon>Eukaryota</taxon>
        <taxon>Metazoa</taxon>
        <taxon>Chordata</taxon>
        <taxon>Craniata</taxon>
        <taxon>Vertebrata</taxon>
        <taxon>Euteleostomi</taxon>
        <taxon>Archelosauria</taxon>
        <taxon>Archosauria</taxon>
        <taxon>Dinosauria</taxon>
        <taxon>Saurischia</taxon>
        <taxon>Theropoda</taxon>
        <taxon>Coelurosauria</taxon>
        <taxon>Aves</taxon>
        <taxon>Neognathae</taxon>
        <taxon>Galloanserae</taxon>
        <taxon>Anseriformes</taxon>
        <taxon>Anatidae</taxon>
        <taxon>Anatinae</taxon>
        <taxon>Anas</taxon>
    </lineage>
</organism>
<dbReference type="EMBL" id="KB744074">
    <property type="protein sequence ID" value="EOA96136.1"/>
    <property type="molecule type" value="Genomic_DNA"/>
</dbReference>
<accession>R0JGM1</accession>
<gene>
    <name evidence="1" type="ORF">Anapl_05411</name>
</gene>
<feature type="non-terminal residue" evidence="1">
    <location>
        <position position="61"/>
    </location>
</feature>
<feature type="non-terminal residue" evidence="1">
    <location>
        <position position="1"/>
    </location>
</feature>
<sequence>FLHCETCAVTLSRNTICQDIRPLKAPLTHLTTITSRKSEMRLFPPSLKDTILFTHFAAEFF</sequence>
<name>R0JGM1_ANAPL</name>
<evidence type="ECO:0000313" key="1">
    <source>
        <dbReference type="EMBL" id="EOA96136.1"/>
    </source>
</evidence>
<keyword evidence="2" id="KW-1185">Reference proteome</keyword>
<protein>
    <submittedName>
        <fullName evidence="1">Uncharacterized protein</fullName>
    </submittedName>
</protein>
<evidence type="ECO:0000313" key="2">
    <source>
        <dbReference type="Proteomes" id="UP000296049"/>
    </source>
</evidence>
<dbReference type="AlphaFoldDB" id="R0JGM1"/>
<proteinExistence type="predicted"/>
<reference evidence="2" key="1">
    <citation type="journal article" date="2013" name="Nat. Genet.">
        <title>The duck genome and transcriptome provide insight into an avian influenza virus reservoir species.</title>
        <authorList>
            <person name="Huang Y."/>
            <person name="Li Y."/>
            <person name="Burt D.W."/>
            <person name="Chen H."/>
            <person name="Zhang Y."/>
            <person name="Qian W."/>
            <person name="Kim H."/>
            <person name="Gan S."/>
            <person name="Zhao Y."/>
            <person name="Li J."/>
            <person name="Yi K."/>
            <person name="Feng H."/>
            <person name="Zhu P."/>
            <person name="Li B."/>
            <person name="Liu Q."/>
            <person name="Fairley S."/>
            <person name="Magor K.E."/>
            <person name="Du Z."/>
            <person name="Hu X."/>
            <person name="Goodman L."/>
            <person name="Tafer H."/>
            <person name="Vignal A."/>
            <person name="Lee T."/>
            <person name="Kim K.W."/>
            <person name="Sheng Z."/>
            <person name="An Y."/>
            <person name="Searle S."/>
            <person name="Herrero J."/>
            <person name="Groenen M.A."/>
            <person name="Crooijmans R.P."/>
            <person name="Faraut T."/>
            <person name="Cai Q."/>
            <person name="Webster R.G."/>
            <person name="Aldridge J.R."/>
            <person name="Warren W.C."/>
            <person name="Bartschat S."/>
            <person name="Kehr S."/>
            <person name="Marz M."/>
            <person name="Stadler P.F."/>
            <person name="Smith J."/>
            <person name="Kraus R.H."/>
            <person name="Zhao Y."/>
            <person name="Ren L."/>
            <person name="Fei J."/>
            <person name="Morisson M."/>
            <person name="Kaiser P."/>
            <person name="Griffin D.K."/>
            <person name="Rao M."/>
            <person name="Pitel F."/>
            <person name="Wang J."/>
            <person name="Li N."/>
        </authorList>
    </citation>
    <scope>NUCLEOTIDE SEQUENCE [LARGE SCALE GENOMIC DNA]</scope>
</reference>